<dbReference type="Gene3D" id="3.50.50.60">
    <property type="entry name" value="FAD/NAD(P)-binding domain"/>
    <property type="match status" value="1"/>
</dbReference>
<feature type="chain" id="PRO_5043033468" description="Glucose-methanol-choline oxidoreductase N-terminal domain-containing protein" evidence="5">
    <location>
        <begin position="27"/>
        <end position="603"/>
    </location>
</feature>
<keyword evidence="4" id="KW-0285">Flavoprotein</keyword>
<dbReference type="GO" id="GO:0050660">
    <property type="term" value="F:flavin adenine dinucleotide binding"/>
    <property type="evidence" value="ECO:0007669"/>
    <property type="project" value="InterPro"/>
</dbReference>
<dbReference type="Pfam" id="PF00732">
    <property type="entry name" value="GMC_oxred_N"/>
    <property type="match status" value="1"/>
</dbReference>
<evidence type="ECO:0000259" key="7">
    <source>
        <dbReference type="PROSITE" id="PS00624"/>
    </source>
</evidence>
<dbReference type="InterPro" id="IPR012132">
    <property type="entry name" value="GMC_OxRdtase"/>
</dbReference>
<dbReference type="SUPFAM" id="SSF51905">
    <property type="entry name" value="FAD/NAD(P)-binding domain"/>
    <property type="match status" value="1"/>
</dbReference>
<comment type="caution">
    <text evidence="8">The sequence shown here is derived from an EMBL/GenBank/DDBJ whole genome shotgun (WGS) entry which is preliminary data.</text>
</comment>
<feature type="domain" description="Glucose-methanol-choline oxidoreductase N-terminal" evidence="7">
    <location>
        <begin position="300"/>
        <end position="314"/>
    </location>
</feature>
<dbReference type="PROSITE" id="PS00623">
    <property type="entry name" value="GMC_OXRED_1"/>
    <property type="match status" value="1"/>
</dbReference>
<keyword evidence="5" id="KW-0732">Signal</keyword>
<dbReference type="GO" id="GO:0016614">
    <property type="term" value="F:oxidoreductase activity, acting on CH-OH group of donors"/>
    <property type="evidence" value="ECO:0007669"/>
    <property type="project" value="InterPro"/>
</dbReference>
<dbReference type="Proteomes" id="UP001309876">
    <property type="component" value="Unassembled WGS sequence"/>
</dbReference>
<evidence type="ECO:0000313" key="9">
    <source>
        <dbReference type="Proteomes" id="UP001309876"/>
    </source>
</evidence>
<proteinExistence type="inferred from homology"/>
<evidence type="ECO:0000256" key="4">
    <source>
        <dbReference type="RuleBase" id="RU003968"/>
    </source>
</evidence>
<dbReference type="EMBL" id="JAVRRJ010000022">
    <property type="protein sequence ID" value="KAK5080096.1"/>
    <property type="molecule type" value="Genomic_DNA"/>
</dbReference>
<evidence type="ECO:0000256" key="3">
    <source>
        <dbReference type="PIRSR" id="PIRSR000137-2"/>
    </source>
</evidence>
<dbReference type="InterPro" id="IPR036188">
    <property type="entry name" value="FAD/NAD-bd_sf"/>
</dbReference>
<sequence>MLYSSVTRSSVWAALIAACLFQRGSAQVSEYDFVIVGGGTAGLTLANRLSESGDQTVLVLEAGDEPTIVSSYMVPGSNQDVLGSQIDWSLVTGPERTMNDRTITYHQGRCLGGSSAINGMTYARGSSGIYDLWQSLGNDGWSWENVFPFFKKSTTFVQPPPPSENNNVSYTGFDASLYSDGPLQINYANYTTPASGAFIEAMRAIEVYPVGELNGGINLGAKQEPFTIDATQRRSSAYDSFYKEAKSRSNLVVRTSSPVRRIILNQNGSTTVASGVVYIDNRSGNILNATAKKEVILSAGTFHSPQILMLSGIGPAPVLEENAIQLYVNNENVGQGLYDHTYYSLYVRADPETSLTALFNNIYNLQQASQEFTQNEAGPLTAPTGPTYAFEMLSDQNLQALGASELIGARSNQAHVEYLYEPFFYPHLPTPQYGLGRIGESYISLTAGLVAPTSRGNVSIRSDSISDAPVINLRYFETTADQKIAVQSFKNLRKILADPALAPWVVGPDHGEVAPGPSVQSDEDILNYIRNVALPIWHVSGTCAMLPQASGGVVDNRLRLYGVQGLRVVDASIMPVIPDTHVQGPVYMVAEKAAHMIREDWGF</sequence>
<dbReference type="PIRSF" id="PIRSF000137">
    <property type="entry name" value="Alcohol_oxidase"/>
    <property type="match status" value="1"/>
</dbReference>
<feature type="active site" description="Proton acceptor" evidence="2">
    <location>
        <position position="581"/>
    </location>
</feature>
<gene>
    <name evidence="8" type="ORF">LTR05_008807</name>
</gene>
<evidence type="ECO:0000256" key="2">
    <source>
        <dbReference type="PIRSR" id="PIRSR000137-1"/>
    </source>
</evidence>
<dbReference type="Gene3D" id="3.30.560.10">
    <property type="entry name" value="Glucose Oxidase, domain 3"/>
    <property type="match status" value="1"/>
</dbReference>
<evidence type="ECO:0000256" key="1">
    <source>
        <dbReference type="ARBA" id="ARBA00010790"/>
    </source>
</evidence>
<feature type="domain" description="Glucose-methanol-choline oxidoreductase N-terminal" evidence="6">
    <location>
        <begin position="108"/>
        <end position="131"/>
    </location>
</feature>
<comment type="cofactor">
    <cofactor evidence="3">
        <name>FAD</name>
        <dbReference type="ChEBI" id="CHEBI:57692"/>
    </cofactor>
</comment>
<evidence type="ECO:0000256" key="5">
    <source>
        <dbReference type="SAM" id="SignalP"/>
    </source>
</evidence>
<organism evidence="8 9">
    <name type="scientific">Lithohypha guttulata</name>
    <dbReference type="NCBI Taxonomy" id="1690604"/>
    <lineage>
        <taxon>Eukaryota</taxon>
        <taxon>Fungi</taxon>
        <taxon>Dikarya</taxon>
        <taxon>Ascomycota</taxon>
        <taxon>Pezizomycotina</taxon>
        <taxon>Eurotiomycetes</taxon>
        <taxon>Chaetothyriomycetidae</taxon>
        <taxon>Chaetothyriales</taxon>
        <taxon>Trichomeriaceae</taxon>
        <taxon>Lithohypha</taxon>
    </lineage>
</organism>
<dbReference type="PANTHER" id="PTHR11552:SF115">
    <property type="entry name" value="DEHYDROGENASE XPTC-RELATED"/>
    <property type="match status" value="1"/>
</dbReference>
<dbReference type="PANTHER" id="PTHR11552">
    <property type="entry name" value="GLUCOSE-METHANOL-CHOLINE GMC OXIDOREDUCTASE"/>
    <property type="match status" value="1"/>
</dbReference>
<accession>A0AAN7PRY8</accession>
<feature type="binding site" evidence="3">
    <location>
        <begin position="537"/>
        <end position="538"/>
    </location>
    <ligand>
        <name>FAD</name>
        <dbReference type="ChEBI" id="CHEBI:57692"/>
    </ligand>
</feature>
<dbReference type="SUPFAM" id="SSF54373">
    <property type="entry name" value="FAD-linked reductases, C-terminal domain"/>
    <property type="match status" value="1"/>
</dbReference>
<dbReference type="AlphaFoldDB" id="A0AAN7PRY8"/>
<evidence type="ECO:0000259" key="6">
    <source>
        <dbReference type="PROSITE" id="PS00623"/>
    </source>
</evidence>
<evidence type="ECO:0000313" key="8">
    <source>
        <dbReference type="EMBL" id="KAK5080096.1"/>
    </source>
</evidence>
<feature type="active site" description="Proton donor" evidence="2">
    <location>
        <position position="538"/>
    </location>
</feature>
<dbReference type="InterPro" id="IPR007867">
    <property type="entry name" value="GMC_OxRtase_C"/>
</dbReference>
<dbReference type="GO" id="GO:0044550">
    <property type="term" value="P:secondary metabolite biosynthetic process"/>
    <property type="evidence" value="ECO:0007669"/>
    <property type="project" value="TreeGrafter"/>
</dbReference>
<dbReference type="InterPro" id="IPR000172">
    <property type="entry name" value="GMC_OxRdtase_N"/>
</dbReference>
<feature type="signal peptide" evidence="5">
    <location>
        <begin position="1"/>
        <end position="26"/>
    </location>
</feature>
<dbReference type="Pfam" id="PF05199">
    <property type="entry name" value="GMC_oxred_C"/>
    <property type="match status" value="1"/>
</dbReference>
<keyword evidence="9" id="KW-1185">Reference proteome</keyword>
<reference evidence="8 9" key="1">
    <citation type="submission" date="2023-08" db="EMBL/GenBank/DDBJ databases">
        <title>Black Yeasts Isolated from many extreme environments.</title>
        <authorList>
            <person name="Coleine C."/>
            <person name="Stajich J.E."/>
            <person name="Selbmann L."/>
        </authorList>
    </citation>
    <scope>NUCLEOTIDE SEQUENCE [LARGE SCALE GENOMIC DNA]</scope>
    <source>
        <strain evidence="8 9">CCFEE 5910</strain>
    </source>
</reference>
<keyword evidence="3 4" id="KW-0274">FAD</keyword>
<feature type="binding site" evidence="3">
    <location>
        <position position="259"/>
    </location>
    <ligand>
        <name>FAD</name>
        <dbReference type="ChEBI" id="CHEBI:57692"/>
    </ligand>
</feature>
<comment type="similarity">
    <text evidence="1 4">Belongs to the GMC oxidoreductase family.</text>
</comment>
<protein>
    <recommendedName>
        <fullName evidence="6 7">Glucose-methanol-choline oxidoreductase N-terminal domain-containing protein</fullName>
    </recommendedName>
</protein>
<name>A0AAN7PRY8_9EURO</name>
<dbReference type="PROSITE" id="PS00624">
    <property type="entry name" value="GMC_OXRED_2"/>
    <property type="match status" value="1"/>
</dbReference>